<dbReference type="Pfam" id="PF13489">
    <property type="entry name" value="Methyltransf_23"/>
    <property type="match status" value="1"/>
</dbReference>
<dbReference type="AlphaFoldDB" id="A0A1F7I7Q4"/>
<dbReference type="SUPFAM" id="SSF53335">
    <property type="entry name" value="S-adenosyl-L-methionine-dependent methyltransferases"/>
    <property type="match status" value="1"/>
</dbReference>
<organism evidence="1 2">
    <name type="scientific">Candidatus Roizmanbacteria bacterium RIFCSPLOWO2_01_FULL_35_13</name>
    <dbReference type="NCBI Taxonomy" id="1802055"/>
    <lineage>
        <taxon>Bacteria</taxon>
        <taxon>Candidatus Roizmaniibacteriota</taxon>
    </lineage>
</organism>
<dbReference type="Proteomes" id="UP000179270">
    <property type="component" value="Unassembled WGS sequence"/>
</dbReference>
<gene>
    <name evidence="1" type="ORF">A3A74_06180</name>
</gene>
<proteinExistence type="predicted"/>
<evidence type="ECO:0000313" key="1">
    <source>
        <dbReference type="EMBL" id="OGK39394.1"/>
    </source>
</evidence>
<evidence type="ECO:0008006" key="3">
    <source>
        <dbReference type="Google" id="ProtNLM"/>
    </source>
</evidence>
<sequence length="297" mass="33662">MLCLICKKNNFEKIYSLKTKNILHCKNDGLIVAEKTKEDNTYGKEYFSNEPNKFNQSYFLNKLTSIKRLIKVDKPKILDIGCGWGNFEEVLEAEKIPYLGIDINKEAIKICRKKGLNCKLSTIEELIKGSNDSGVVAPLRGTPPQNDVILVSEGRARPESKNKFDCISLFQVIEHIQNPVSLLQSAKKLIKPKGVILITTPNNDSPLRKIMGAKWSVYSEPSHYIFFNKTTLEKTLELAGLTNISVKLDNMRFLSAKYILSRLQQMFLPNNKYLITNNSFDIPIPTDPFGDLVATEN</sequence>
<protein>
    <recommendedName>
        <fullName evidence="3">Methyltransferase type 11 domain-containing protein</fullName>
    </recommendedName>
</protein>
<evidence type="ECO:0000313" key="2">
    <source>
        <dbReference type="Proteomes" id="UP000179270"/>
    </source>
</evidence>
<dbReference type="EMBL" id="MGAF01000051">
    <property type="protein sequence ID" value="OGK39394.1"/>
    <property type="molecule type" value="Genomic_DNA"/>
</dbReference>
<dbReference type="STRING" id="1802055.A3A74_06180"/>
<reference evidence="1 2" key="1">
    <citation type="journal article" date="2016" name="Nat. Commun.">
        <title>Thousands of microbial genomes shed light on interconnected biogeochemical processes in an aquifer system.</title>
        <authorList>
            <person name="Anantharaman K."/>
            <person name="Brown C.T."/>
            <person name="Hug L.A."/>
            <person name="Sharon I."/>
            <person name="Castelle C.J."/>
            <person name="Probst A.J."/>
            <person name="Thomas B.C."/>
            <person name="Singh A."/>
            <person name="Wilkins M.J."/>
            <person name="Karaoz U."/>
            <person name="Brodie E.L."/>
            <person name="Williams K.H."/>
            <person name="Hubbard S.S."/>
            <person name="Banfield J.F."/>
        </authorList>
    </citation>
    <scope>NUCLEOTIDE SEQUENCE [LARGE SCALE GENOMIC DNA]</scope>
</reference>
<accession>A0A1F7I7Q4</accession>
<dbReference type="CDD" id="cd02440">
    <property type="entry name" value="AdoMet_MTases"/>
    <property type="match status" value="1"/>
</dbReference>
<dbReference type="InterPro" id="IPR029063">
    <property type="entry name" value="SAM-dependent_MTases_sf"/>
</dbReference>
<dbReference type="PANTHER" id="PTHR43861:SF6">
    <property type="entry name" value="METHYLTRANSFERASE TYPE 11"/>
    <property type="match status" value="1"/>
</dbReference>
<dbReference type="PANTHER" id="PTHR43861">
    <property type="entry name" value="TRANS-ACONITATE 2-METHYLTRANSFERASE-RELATED"/>
    <property type="match status" value="1"/>
</dbReference>
<name>A0A1F7I7Q4_9BACT</name>
<dbReference type="Gene3D" id="3.40.50.150">
    <property type="entry name" value="Vaccinia Virus protein VP39"/>
    <property type="match status" value="1"/>
</dbReference>
<comment type="caution">
    <text evidence="1">The sequence shown here is derived from an EMBL/GenBank/DDBJ whole genome shotgun (WGS) entry which is preliminary data.</text>
</comment>